<evidence type="ECO:0000256" key="3">
    <source>
        <dbReference type="ARBA" id="ARBA00022741"/>
    </source>
</evidence>
<dbReference type="PANTHER" id="PTHR42749:SF1">
    <property type="entry name" value="CELL SHAPE-DETERMINING PROTEIN MREB"/>
    <property type="match status" value="1"/>
</dbReference>
<dbReference type="Proteomes" id="UP000614047">
    <property type="component" value="Unassembled WGS sequence"/>
</dbReference>
<dbReference type="PRINTS" id="PR01652">
    <property type="entry name" value="SHAPEPROTEIN"/>
</dbReference>
<reference evidence="7" key="1">
    <citation type="submission" date="2020-11" db="EMBL/GenBank/DDBJ databases">
        <title>Sequencing the genomes of 1000 actinobacteria strains.</title>
        <authorList>
            <person name="Klenk H.-P."/>
        </authorList>
    </citation>
    <scope>NUCLEOTIDE SEQUENCE</scope>
    <source>
        <strain evidence="7">DSM 43175</strain>
    </source>
</reference>
<dbReference type="GO" id="GO:0005737">
    <property type="term" value="C:cytoplasm"/>
    <property type="evidence" value="ECO:0007669"/>
    <property type="project" value="UniProtKB-SubCell"/>
</dbReference>
<evidence type="ECO:0000256" key="1">
    <source>
        <dbReference type="ARBA" id="ARBA00004496"/>
    </source>
</evidence>
<proteinExistence type="inferred from homology"/>
<keyword evidence="3" id="KW-0547">Nucleotide-binding</keyword>
<dbReference type="AlphaFoldDB" id="A0A931DQ37"/>
<evidence type="ECO:0000256" key="6">
    <source>
        <dbReference type="ARBA" id="ARBA00023458"/>
    </source>
</evidence>
<dbReference type="GO" id="GO:0005524">
    <property type="term" value="F:ATP binding"/>
    <property type="evidence" value="ECO:0007669"/>
    <property type="project" value="UniProtKB-KW"/>
</dbReference>
<evidence type="ECO:0000256" key="5">
    <source>
        <dbReference type="ARBA" id="ARBA00022960"/>
    </source>
</evidence>
<organism evidence="7 8">
    <name type="scientific">Actinomadura viridis</name>
    <dbReference type="NCBI Taxonomy" id="58110"/>
    <lineage>
        <taxon>Bacteria</taxon>
        <taxon>Bacillati</taxon>
        <taxon>Actinomycetota</taxon>
        <taxon>Actinomycetes</taxon>
        <taxon>Streptosporangiales</taxon>
        <taxon>Thermomonosporaceae</taxon>
        <taxon>Actinomadura</taxon>
    </lineage>
</organism>
<dbReference type="GO" id="GO:0000902">
    <property type="term" value="P:cell morphogenesis"/>
    <property type="evidence" value="ECO:0007669"/>
    <property type="project" value="InterPro"/>
</dbReference>
<keyword evidence="2" id="KW-0963">Cytoplasm</keyword>
<sequence length="348" mass="35560">MRLALSRLSDFPCRATAIDLGSATVRIHVDGRGIVASEPSAVARARDSGRVLATGTSALALAGRERGVRLVHPIRNGVPAEAEDTEGMLRALLRSHLRGGHMAKPRMAVTVPSGINQVELGAVRAVAYGAGARRLTVVPTPIAAAAGAGLPAEGEDVAIVADVGAHVTDVGVVLSGELLSSNVALVGGSTMDQAIIAHTRREYGLVIAPVTAEAAKLSVGSAIAVRDRQVLVHGVDVRTGLPNTAVLTSDEVHAAIAPALAAIVRAVHAAVADCPPEMAGHFISAGITLTGGGARLPRLEELVQEETGLCARVAPNAADATVTGAAELLRPFRGYDPGWTPPDRTAAF</sequence>
<keyword evidence="5" id="KW-0133">Cell shape</keyword>
<evidence type="ECO:0000313" key="8">
    <source>
        <dbReference type="Proteomes" id="UP000614047"/>
    </source>
</evidence>
<name>A0A931DQ37_9ACTN</name>
<comment type="caution">
    <text evidence="7">The sequence shown here is derived from an EMBL/GenBank/DDBJ whole genome shotgun (WGS) entry which is preliminary data.</text>
</comment>
<gene>
    <name evidence="7" type="ORF">IW256_007870</name>
</gene>
<accession>A0A931DQ37</accession>
<dbReference type="InterPro" id="IPR004753">
    <property type="entry name" value="MreB"/>
</dbReference>
<evidence type="ECO:0000313" key="7">
    <source>
        <dbReference type="EMBL" id="MBG6093757.1"/>
    </source>
</evidence>
<evidence type="ECO:0000256" key="2">
    <source>
        <dbReference type="ARBA" id="ARBA00022490"/>
    </source>
</evidence>
<keyword evidence="4" id="KW-0067">ATP-binding</keyword>
<dbReference type="GO" id="GO:0008360">
    <property type="term" value="P:regulation of cell shape"/>
    <property type="evidence" value="ECO:0007669"/>
    <property type="project" value="UniProtKB-KW"/>
</dbReference>
<comment type="similarity">
    <text evidence="6">Belongs to the FtsA/MreB family.</text>
</comment>
<dbReference type="EMBL" id="JADOUA010000001">
    <property type="protein sequence ID" value="MBG6093757.1"/>
    <property type="molecule type" value="Genomic_DNA"/>
</dbReference>
<evidence type="ECO:0000256" key="4">
    <source>
        <dbReference type="ARBA" id="ARBA00022840"/>
    </source>
</evidence>
<dbReference type="Pfam" id="PF06723">
    <property type="entry name" value="MreB_Mbl"/>
    <property type="match status" value="1"/>
</dbReference>
<dbReference type="Gene3D" id="3.30.420.40">
    <property type="match status" value="3"/>
</dbReference>
<dbReference type="SUPFAM" id="SSF53067">
    <property type="entry name" value="Actin-like ATPase domain"/>
    <property type="match status" value="2"/>
</dbReference>
<dbReference type="InterPro" id="IPR043129">
    <property type="entry name" value="ATPase_NBD"/>
</dbReference>
<comment type="subcellular location">
    <subcellularLocation>
        <location evidence="1">Cytoplasm</location>
    </subcellularLocation>
</comment>
<dbReference type="RefSeq" id="WP_197015773.1">
    <property type="nucleotide sequence ID" value="NZ_BAABES010000003.1"/>
</dbReference>
<protein>
    <submittedName>
        <fullName evidence="7">Rod shape-determining protein MreB</fullName>
    </submittedName>
</protein>
<dbReference type="InterPro" id="IPR056546">
    <property type="entry name" value="MreB_MamK-like"/>
</dbReference>
<keyword evidence="8" id="KW-1185">Reference proteome</keyword>
<dbReference type="PANTHER" id="PTHR42749">
    <property type="entry name" value="CELL SHAPE-DETERMINING PROTEIN MREB"/>
    <property type="match status" value="1"/>
</dbReference>